<comment type="caution">
    <text evidence="2">The sequence shown here is derived from an EMBL/GenBank/DDBJ whole genome shotgun (WGS) entry which is preliminary data.</text>
</comment>
<dbReference type="EMBL" id="JAZDWU010000011">
    <property type="protein sequence ID" value="KAK9985317.1"/>
    <property type="molecule type" value="Genomic_DNA"/>
</dbReference>
<reference evidence="2 3" key="1">
    <citation type="submission" date="2024-01" db="EMBL/GenBank/DDBJ databases">
        <title>A telomere-to-telomere, gap-free genome of sweet tea (Lithocarpus litseifolius).</title>
        <authorList>
            <person name="Zhou J."/>
        </authorList>
    </citation>
    <scope>NUCLEOTIDE SEQUENCE [LARGE SCALE GENOMIC DNA]</scope>
    <source>
        <strain evidence="2">Zhou-2022a</strain>
        <tissue evidence="2">Leaf</tissue>
    </source>
</reference>
<keyword evidence="3" id="KW-1185">Reference proteome</keyword>
<sequence length="102" mass="11800">MELLKNPQEGGSWFFFETTCSQHLTDLTLILCLTRLFLQLFPLQLPDTEKFVKIPLVGRVHIRLSNITIFHVTYPKKLQSIMLILLLHLLIVNTGEIGIVRE</sequence>
<keyword evidence="1" id="KW-1133">Transmembrane helix</keyword>
<protein>
    <submittedName>
        <fullName evidence="2">Uncharacterized protein</fullName>
    </submittedName>
</protein>
<feature type="transmembrane region" description="Helical" evidence="1">
    <location>
        <begin position="81"/>
        <end position="100"/>
    </location>
</feature>
<dbReference type="Proteomes" id="UP001459277">
    <property type="component" value="Unassembled WGS sequence"/>
</dbReference>
<organism evidence="2 3">
    <name type="scientific">Lithocarpus litseifolius</name>
    <dbReference type="NCBI Taxonomy" id="425828"/>
    <lineage>
        <taxon>Eukaryota</taxon>
        <taxon>Viridiplantae</taxon>
        <taxon>Streptophyta</taxon>
        <taxon>Embryophyta</taxon>
        <taxon>Tracheophyta</taxon>
        <taxon>Spermatophyta</taxon>
        <taxon>Magnoliopsida</taxon>
        <taxon>eudicotyledons</taxon>
        <taxon>Gunneridae</taxon>
        <taxon>Pentapetalae</taxon>
        <taxon>rosids</taxon>
        <taxon>fabids</taxon>
        <taxon>Fagales</taxon>
        <taxon>Fagaceae</taxon>
        <taxon>Lithocarpus</taxon>
    </lineage>
</organism>
<accession>A0AAW2BHQ3</accession>
<proteinExistence type="predicted"/>
<dbReference type="AlphaFoldDB" id="A0AAW2BHQ3"/>
<keyword evidence="1" id="KW-0472">Membrane</keyword>
<evidence type="ECO:0000256" key="1">
    <source>
        <dbReference type="SAM" id="Phobius"/>
    </source>
</evidence>
<evidence type="ECO:0000313" key="3">
    <source>
        <dbReference type="Proteomes" id="UP001459277"/>
    </source>
</evidence>
<keyword evidence="1" id="KW-0812">Transmembrane</keyword>
<name>A0AAW2BHQ3_9ROSI</name>
<evidence type="ECO:0000313" key="2">
    <source>
        <dbReference type="EMBL" id="KAK9985317.1"/>
    </source>
</evidence>
<gene>
    <name evidence="2" type="ORF">SO802_030268</name>
</gene>